<feature type="region of interest" description="Disordered" evidence="1">
    <location>
        <begin position="1"/>
        <end position="50"/>
    </location>
</feature>
<dbReference type="AlphaFoldDB" id="D7MY98"/>
<reference evidence="3" key="1">
    <citation type="journal article" date="2011" name="Nat. Genet.">
        <title>The Arabidopsis lyrata genome sequence and the basis of rapid genome size change.</title>
        <authorList>
            <person name="Hu T.T."/>
            <person name="Pattyn P."/>
            <person name="Bakker E.G."/>
            <person name="Cao J."/>
            <person name="Cheng J.-F."/>
            <person name="Clark R.M."/>
            <person name="Fahlgren N."/>
            <person name="Fawcett J.A."/>
            <person name="Grimwood J."/>
            <person name="Gundlach H."/>
            <person name="Haberer G."/>
            <person name="Hollister J.D."/>
            <person name="Ossowski S."/>
            <person name="Ottilar R.P."/>
            <person name="Salamov A.A."/>
            <person name="Schneeberger K."/>
            <person name="Spannagl M."/>
            <person name="Wang X."/>
            <person name="Yang L."/>
            <person name="Nasrallah M.E."/>
            <person name="Bergelson J."/>
            <person name="Carrington J.C."/>
            <person name="Gaut B.S."/>
            <person name="Schmutz J."/>
            <person name="Mayer K.F.X."/>
            <person name="Van de Peer Y."/>
            <person name="Grigoriev I.V."/>
            <person name="Nordborg M."/>
            <person name="Weigel D."/>
            <person name="Guo Y.-L."/>
        </authorList>
    </citation>
    <scope>NUCLEOTIDE SEQUENCE [LARGE SCALE GENOMIC DNA]</scope>
    <source>
        <strain evidence="3">cv. MN47</strain>
    </source>
</reference>
<protein>
    <submittedName>
        <fullName evidence="2">Uncharacterized protein</fullName>
    </submittedName>
</protein>
<dbReference type="HOGENOM" id="CLU_3127065_0_0_1"/>
<organism evidence="3">
    <name type="scientific">Arabidopsis lyrata subsp. lyrata</name>
    <name type="common">Lyre-leaved rock-cress</name>
    <dbReference type="NCBI Taxonomy" id="81972"/>
    <lineage>
        <taxon>Eukaryota</taxon>
        <taxon>Viridiplantae</taxon>
        <taxon>Streptophyta</taxon>
        <taxon>Embryophyta</taxon>
        <taxon>Tracheophyta</taxon>
        <taxon>Spermatophyta</taxon>
        <taxon>Magnoliopsida</taxon>
        <taxon>eudicotyledons</taxon>
        <taxon>Gunneridae</taxon>
        <taxon>Pentapetalae</taxon>
        <taxon>rosids</taxon>
        <taxon>malvids</taxon>
        <taxon>Brassicales</taxon>
        <taxon>Brassicaceae</taxon>
        <taxon>Camelineae</taxon>
        <taxon>Arabidopsis</taxon>
    </lineage>
</organism>
<proteinExistence type="predicted"/>
<keyword evidence="3" id="KW-1185">Reference proteome</keyword>
<evidence type="ECO:0000256" key="1">
    <source>
        <dbReference type="SAM" id="MobiDB-lite"/>
    </source>
</evidence>
<gene>
    <name evidence="2" type="ORF">ARALYDRAFT_921036</name>
</gene>
<evidence type="ECO:0000313" key="2">
    <source>
        <dbReference type="EMBL" id="EFH38484.1"/>
    </source>
</evidence>
<sequence>MAIRSKKKNNQTENQENIPPNSEANPISPMQPNRVSPNSLSDITNGIINY</sequence>
<dbReference type="Gramene" id="scaffold_87700001.1">
    <property type="protein sequence ID" value="scaffold_87700001.1"/>
    <property type="gene ID" value="scaffold_87700001.1"/>
</dbReference>
<name>D7MY98_ARALL</name>
<feature type="compositionally biased region" description="Polar residues" evidence="1">
    <location>
        <begin position="18"/>
        <end position="50"/>
    </location>
</feature>
<accession>D7MY98</accession>
<dbReference type="Proteomes" id="UP000008694">
    <property type="component" value="Unassembled WGS sequence"/>
</dbReference>
<dbReference type="EMBL" id="GL349270">
    <property type="protein sequence ID" value="EFH38484.1"/>
    <property type="molecule type" value="Genomic_DNA"/>
</dbReference>
<evidence type="ECO:0000313" key="3">
    <source>
        <dbReference type="Proteomes" id="UP000008694"/>
    </source>
</evidence>